<dbReference type="AlphaFoldDB" id="E0RRX7"/>
<dbReference type="PaxDb" id="665571-STHERM_c08140"/>
<protein>
    <submittedName>
        <fullName evidence="1">Uncharacterized protein</fullName>
    </submittedName>
</protein>
<organism evidence="1 2">
    <name type="scientific">Winmispira thermophila (strain ATCC 49972 / DSM 6192 / RI 19.B1)</name>
    <name type="common">Spirochaeta thermophila</name>
    <dbReference type="NCBI Taxonomy" id="665571"/>
    <lineage>
        <taxon>Bacteria</taxon>
        <taxon>Pseudomonadati</taxon>
        <taxon>Spirochaetota</taxon>
        <taxon>Spirochaetia</taxon>
        <taxon>Winmispirales</taxon>
        <taxon>Winmispiraceae</taxon>
        <taxon>Winmispira</taxon>
    </lineage>
</organism>
<dbReference type="HOGENOM" id="CLU_3030146_0_0_12"/>
<dbReference type="Proteomes" id="UP000001296">
    <property type="component" value="Chromosome"/>
</dbReference>
<reference key="1">
    <citation type="submission" date="2009-08" db="EMBL/GenBank/DDBJ databases">
        <title>The genome sequence of Spirochaeta thermophila DSM6192.</title>
        <authorList>
            <person name="Angelov A."/>
            <person name="Mientus M."/>
            <person name="Wittenberg S."/>
            <person name="Lehmann R."/>
            <person name="Liesegang H."/>
            <person name="Daniel R."/>
            <person name="Liebl W."/>
        </authorList>
    </citation>
    <scope>NUCLEOTIDE SEQUENCE</scope>
    <source>
        <strain>DSM 6192</strain>
    </source>
</reference>
<dbReference type="EMBL" id="CP001698">
    <property type="protein sequence ID" value="ADN01763.1"/>
    <property type="molecule type" value="Genomic_DNA"/>
</dbReference>
<reference evidence="1 2" key="2">
    <citation type="journal article" date="2010" name="J. Bacteriol.">
        <title>Genome sequence of the polysaccharide-degrading, thermophilic anaerobe Spirochaeta thermophila DSM 6192.</title>
        <authorList>
            <person name="Angelov A."/>
            <person name="Liebl S."/>
            <person name="Ballschmiter M."/>
            <person name="Bomeke M."/>
            <person name="Lehmann R."/>
            <person name="Liesegang H."/>
            <person name="Daniel R."/>
            <person name="Liebl W."/>
        </authorList>
    </citation>
    <scope>NUCLEOTIDE SEQUENCE [LARGE SCALE GENOMIC DNA]</scope>
    <source>
        <strain evidence="2">ATCC 49972 / DSM 6192 / RI 19.B1</strain>
    </source>
</reference>
<sequence length="55" mass="6282">MNPSSFSYGRLSRSRVSGPVHTFMTCDIVYIESTREGLALQLISLHVKLSVFFFR</sequence>
<name>E0RRX7_WINT6</name>
<evidence type="ECO:0000313" key="1">
    <source>
        <dbReference type="EMBL" id="ADN01763.1"/>
    </source>
</evidence>
<accession>E0RRX7</accession>
<evidence type="ECO:0000313" key="2">
    <source>
        <dbReference type="Proteomes" id="UP000001296"/>
    </source>
</evidence>
<proteinExistence type="predicted"/>
<gene>
    <name evidence="1" type="ordered locus">STHERM_c08140</name>
</gene>
<dbReference type="KEGG" id="sta:STHERM_c08140"/>